<dbReference type="Pfam" id="PF00482">
    <property type="entry name" value="T2SSF"/>
    <property type="match status" value="2"/>
</dbReference>
<sequence>MDIFNRKQLPLPVQIHFFKRMSPLLEKGYPVHRALDITGWDEDLKPLTSELLYHFKKGDSLEEAFRKARFSPMVISFLYFGKVRKDFPSLFRQCYQLLVISHDSKKKLWQTLRYPLILLLFLFITFYFMKKSVIPSFESLYAHEEDKPWSLFIFQGLDYTITLVTGLGFLFLTAFLIYKIYAASLPMKRKLEIYKRIPYVQMVKSYIVSYQFAIHASSMLKAGFSLNQVLDILIDQQKQKELSFSAKTMLLSLSEGNTLAMAANASTLMRKEIISVFHEANDNQALADELSLLAFHFLDQLKTKTEKTIELIHPIVLSVAALIIISIYLSIMLPLYNWIQVY</sequence>
<evidence type="ECO:0000256" key="5">
    <source>
        <dbReference type="ARBA" id="ARBA00022989"/>
    </source>
</evidence>
<gene>
    <name evidence="9" type="ORF">SAMN04490247_0186</name>
</gene>
<organism evidence="9 10">
    <name type="scientific">Salimicrobium halophilum</name>
    <dbReference type="NCBI Taxonomy" id="86666"/>
    <lineage>
        <taxon>Bacteria</taxon>
        <taxon>Bacillati</taxon>
        <taxon>Bacillota</taxon>
        <taxon>Bacilli</taxon>
        <taxon>Bacillales</taxon>
        <taxon>Bacillaceae</taxon>
        <taxon>Salimicrobium</taxon>
    </lineage>
</organism>
<proteinExistence type="inferred from homology"/>
<feature type="transmembrane region" description="Helical" evidence="7">
    <location>
        <begin position="112"/>
        <end position="129"/>
    </location>
</feature>
<dbReference type="InterPro" id="IPR018076">
    <property type="entry name" value="T2SS_GspF_dom"/>
</dbReference>
<feature type="transmembrane region" description="Helical" evidence="7">
    <location>
        <begin position="311"/>
        <end position="336"/>
    </location>
</feature>
<evidence type="ECO:0000313" key="10">
    <source>
        <dbReference type="Proteomes" id="UP000199225"/>
    </source>
</evidence>
<dbReference type="Gene3D" id="1.20.81.30">
    <property type="entry name" value="Type II secretion system (T2SS), domain F"/>
    <property type="match status" value="2"/>
</dbReference>
<dbReference type="Proteomes" id="UP000199225">
    <property type="component" value="Unassembled WGS sequence"/>
</dbReference>
<accession>A0A1G8PT35</accession>
<feature type="domain" description="Type II secretion system protein GspF" evidence="8">
    <location>
        <begin position="213"/>
        <end position="334"/>
    </location>
</feature>
<dbReference type="RefSeq" id="WP_093190923.1">
    <property type="nucleotide sequence ID" value="NZ_FNEV01000001.1"/>
</dbReference>
<evidence type="ECO:0000256" key="6">
    <source>
        <dbReference type="ARBA" id="ARBA00023136"/>
    </source>
</evidence>
<dbReference type="InterPro" id="IPR042094">
    <property type="entry name" value="T2SS_GspF_sf"/>
</dbReference>
<keyword evidence="10" id="KW-1185">Reference proteome</keyword>
<dbReference type="PRINTS" id="PR00812">
    <property type="entry name" value="BCTERIALGSPF"/>
</dbReference>
<evidence type="ECO:0000256" key="3">
    <source>
        <dbReference type="ARBA" id="ARBA00022475"/>
    </source>
</evidence>
<dbReference type="InterPro" id="IPR003004">
    <property type="entry name" value="GspF/PilC"/>
</dbReference>
<dbReference type="EMBL" id="FNEV01000001">
    <property type="protein sequence ID" value="SDI95709.1"/>
    <property type="molecule type" value="Genomic_DNA"/>
</dbReference>
<evidence type="ECO:0000256" key="1">
    <source>
        <dbReference type="ARBA" id="ARBA00004651"/>
    </source>
</evidence>
<dbReference type="AlphaFoldDB" id="A0A1G8PT35"/>
<dbReference type="OrthoDB" id="2974223at2"/>
<feature type="domain" description="Type II secretion system protein GspF" evidence="8">
    <location>
        <begin position="17"/>
        <end position="129"/>
    </location>
</feature>
<keyword evidence="4 7" id="KW-0812">Transmembrane</keyword>
<keyword evidence="5 7" id="KW-1133">Transmembrane helix</keyword>
<protein>
    <submittedName>
        <fullName evidence="9">Competence-related pilin export protein ComGB</fullName>
    </submittedName>
</protein>
<name>A0A1G8PT35_9BACI</name>
<evidence type="ECO:0000256" key="2">
    <source>
        <dbReference type="ARBA" id="ARBA00005745"/>
    </source>
</evidence>
<feature type="transmembrane region" description="Helical" evidence="7">
    <location>
        <begin position="159"/>
        <end position="181"/>
    </location>
</feature>
<evidence type="ECO:0000259" key="8">
    <source>
        <dbReference type="Pfam" id="PF00482"/>
    </source>
</evidence>
<evidence type="ECO:0000256" key="4">
    <source>
        <dbReference type="ARBA" id="ARBA00022692"/>
    </source>
</evidence>
<keyword evidence="3" id="KW-1003">Cell membrane</keyword>
<reference evidence="10" key="1">
    <citation type="submission" date="2016-10" db="EMBL/GenBank/DDBJ databases">
        <authorList>
            <person name="Varghese N."/>
            <person name="Submissions S."/>
        </authorList>
    </citation>
    <scope>NUCLEOTIDE SEQUENCE [LARGE SCALE GENOMIC DNA]</scope>
    <source>
        <strain evidence="10">DSM 4771</strain>
    </source>
</reference>
<keyword evidence="6 7" id="KW-0472">Membrane</keyword>
<dbReference type="STRING" id="86666.SAMN04490247_0186"/>
<dbReference type="PANTHER" id="PTHR30012">
    <property type="entry name" value="GENERAL SECRETION PATHWAY PROTEIN"/>
    <property type="match status" value="1"/>
</dbReference>
<comment type="subcellular location">
    <subcellularLocation>
        <location evidence="1">Cell membrane</location>
        <topology evidence="1">Multi-pass membrane protein</topology>
    </subcellularLocation>
</comment>
<evidence type="ECO:0000256" key="7">
    <source>
        <dbReference type="SAM" id="Phobius"/>
    </source>
</evidence>
<evidence type="ECO:0000313" key="9">
    <source>
        <dbReference type="EMBL" id="SDI95709.1"/>
    </source>
</evidence>
<dbReference type="GO" id="GO:0005886">
    <property type="term" value="C:plasma membrane"/>
    <property type="evidence" value="ECO:0007669"/>
    <property type="project" value="UniProtKB-SubCell"/>
</dbReference>
<dbReference type="PANTHER" id="PTHR30012:SF0">
    <property type="entry name" value="TYPE II SECRETION SYSTEM PROTEIN F-RELATED"/>
    <property type="match status" value="1"/>
</dbReference>
<comment type="similarity">
    <text evidence="2">Belongs to the GSP F family.</text>
</comment>